<dbReference type="InterPro" id="IPR027417">
    <property type="entry name" value="P-loop_NTPase"/>
</dbReference>
<dbReference type="EMBL" id="OB677101">
    <property type="protein sequence ID" value="CAD7236188.1"/>
    <property type="molecule type" value="Genomic_DNA"/>
</dbReference>
<dbReference type="Pfam" id="PF02463">
    <property type="entry name" value="SMC_N"/>
    <property type="match status" value="1"/>
</dbReference>
<dbReference type="AlphaFoldDB" id="A0A7R8WVW7"/>
<dbReference type="Gene3D" id="3.30.70.1620">
    <property type="match status" value="1"/>
</dbReference>
<dbReference type="GO" id="GO:0005524">
    <property type="term" value="F:ATP binding"/>
    <property type="evidence" value="ECO:0007669"/>
    <property type="project" value="InterPro"/>
</dbReference>
<dbReference type="Gene3D" id="1.20.1060.20">
    <property type="match status" value="1"/>
</dbReference>
<dbReference type="InterPro" id="IPR003395">
    <property type="entry name" value="RecF/RecN/SMC_N"/>
</dbReference>
<evidence type="ECO:0000313" key="2">
    <source>
        <dbReference type="EMBL" id="CAD7236188.1"/>
    </source>
</evidence>
<feature type="non-terminal residue" evidence="2">
    <location>
        <position position="578"/>
    </location>
</feature>
<dbReference type="SUPFAM" id="SSF52540">
    <property type="entry name" value="P-loop containing nucleoside triphosphate hydrolases"/>
    <property type="match status" value="1"/>
</dbReference>
<gene>
    <name evidence="2" type="ORF">CTOB1V02_LOCUS14003</name>
</gene>
<proteinExistence type="predicted"/>
<dbReference type="OrthoDB" id="10255539at2759"/>
<keyword evidence="1" id="KW-0175">Coiled coil</keyword>
<dbReference type="InterPro" id="IPR036277">
    <property type="entry name" value="SMC_hinge_sf"/>
</dbReference>
<evidence type="ECO:0000256" key="1">
    <source>
        <dbReference type="ARBA" id="ARBA00023054"/>
    </source>
</evidence>
<dbReference type="PANTHER" id="PTHR43977">
    <property type="entry name" value="STRUCTURAL MAINTENANCE OF CHROMOSOMES PROTEIN 3"/>
    <property type="match status" value="1"/>
</dbReference>
<dbReference type="SUPFAM" id="SSF75553">
    <property type="entry name" value="Smc hinge domain"/>
    <property type="match status" value="1"/>
</dbReference>
<dbReference type="GO" id="GO:0051276">
    <property type="term" value="P:chromosome organization"/>
    <property type="evidence" value="ECO:0007669"/>
    <property type="project" value="InterPro"/>
</dbReference>
<feature type="non-terminal residue" evidence="2">
    <location>
        <position position="1"/>
    </location>
</feature>
<organism evidence="2">
    <name type="scientific">Cyprideis torosa</name>
    <dbReference type="NCBI Taxonomy" id="163714"/>
    <lineage>
        <taxon>Eukaryota</taxon>
        <taxon>Metazoa</taxon>
        <taxon>Ecdysozoa</taxon>
        <taxon>Arthropoda</taxon>
        <taxon>Crustacea</taxon>
        <taxon>Oligostraca</taxon>
        <taxon>Ostracoda</taxon>
        <taxon>Podocopa</taxon>
        <taxon>Podocopida</taxon>
        <taxon>Cytherocopina</taxon>
        <taxon>Cytheroidea</taxon>
        <taxon>Cytherideidae</taxon>
        <taxon>Cyprideis</taxon>
    </lineage>
</organism>
<dbReference type="InterPro" id="IPR010935">
    <property type="entry name" value="SMC_hinge"/>
</dbReference>
<protein>
    <submittedName>
        <fullName evidence="2">Uncharacterized protein</fullName>
    </submittedName>
</protein>
<dbReference type="Gene3D" id="3.40.50.300">
    <property type="entry name" value="P-loop containing nucleotide triphosphate hydrolases"/>
    <property type="match status" value="1"/>
</dbReference>
<accession>A0A7R8WVW7</accession>
<reference evidence="2" key="1">
    <citation type="submission" date="2020-11" db="EMBL/GenBank/DDBJ databases">
        <authorList>
            <person name="Tran Van P."/>
        </authorList>
    </citation>
    <scope>NUCLEOTIDE SEQUENCE</scope>
</reference>
<sequence length="578" mass="66565">AMRLTSLAIKGFKSFANETVLHFNENVIGIVGPNGSGKSNVVDAIRWVLGEQKNKELRLEKMQDIIFNGTKKKKEANTASVTLTFENSKNILSSEYNTVSVSRILYRSGESEYRLNDVTCRLKDVRSLFLDTGIGPDSYAIIALGMVDDILADKENARRKMFEQAAGVSKYKERKKQTLSKLALTNADLDRIEDILFELNNNLKQLERQAKRTQKYLDLKDHYKKLSIQHALISVSKLKEEYKTLDKEHNIVLLNANIEKLESDLNQINERLLSEKNVNDDLKSQLVKEKTYYDEVKSKFQTFKHNYDNAVKIRQEKEQRLFSYEKQIALLNNNSDNLESEAKRIQGNIESRKAQTEETNNKLKELQSILESKQKEINIAEEKETRRAENITKLETEITIQKDAISNHNRNLDAKQNEYDLLKSMINNFEGFPESIKYLSKNWRSDSILVSDILDVKDDYKTCIEQYLENYLNHYVVNDFQDAKKAIDLLIKSQNGKAHFFILDQVKSTEPSDSISGMTSAVNVLKVDSKYQSLINHLLKDVYIIDEEVDEFYIKDLPVNAKLLSKSGTHLKTDLTLS</sequence>
<name>A0A7R8WVW7_9CRUS</name>
<dbReference type="GO" id="GO:0005694">
    <property type="term" value="C:chromosome"/>
    <property type="evidence" value="ECO:0007669"/>
    <property type="project" value="InterPro"/>
</dbReference>
<dbReference type="Pfam" id="PF06470">
    <property type="entry name" value="SMC_hinge"/>
    <property type="match status" value="1"/>
</dbReference>
<dbReference type="SMART" id="SM00968">
    <property type="entry name" value="SMC_hinge"/>
    <property type="match status" value="1"/>
</dbReference>